<dbReference type="InterPro" id="IPR011010">
    <property type="entry name" value="DNA_brk_join_enz"/>
</dbReference>
<dbReference type="InterPro" id="IPR013762">
    <property type="entry name" value="Integrase-like_cat_sf"/>
</dbReference>
<comment type="caution">
    <text evidence="4">The sequence shown here is derived from an EMBL/GenBank/DDBJ whole genome shotgun (WGS) entry which is preliminary data.</text>
</comment>
<dbReference type="SUPFAM" id="SSF56349">
    <property type="entry name" value="DNA breaking-rejoining enzymes"/>
    <property type="match status" value="1"/>
</dbReference>
<dbReference type="InterPro" id="IPR046668">
    <property type="entry name" value="DUF6538"/>
</dbReference>
<evidence type="ECO:0000259" key="3">
    <source>
        <dbReference type="PROSITE" id="PS51898"/>
    </source>
</evidence>
<dbReference type="GeneID" id="32531288"/>
<gene>
    <name evidence="4" type="ORF">GGE60_005601</name>
</gene>
<dbReference type="GO" id="GO:0006310">
    <property type="term" value="P:DNA recombination"/>
    <property type="evidence" value="ECO:0007669"/>
    <property type="project" value="UniProtKB-KW"/>
</dbReference>
<evidence type="ECO:0000256" key="2">
    <source>
        <dbReference type="ARBA" id="ARBA00023172"/>
    </source>
</evidence>
<organism evidence="4 5">
    <name type="scientific">Rhizobium leucaenae</name>
    <dbReference type="NCBI Taxonomy" id="29450"/>
    <lineage>
        <taxon>Bacteria</taxon>
        <taxon>Pseudomonadati</taxon>
        <taxon>Pseudomonadota</taxon>
        <taxon>Alphaproteobacteria</taxon>
        <taxon>Hyphomicrobiales</taxon>
        <taxon>Rhizobiaceae</taxon>
        <taxon>Rhizobium/Agrobacterium group</taxon>
        <taxon>Rhizobium</taxon>
    </lineage>
</organism>
<dbReference type="Gene3D" id="1.10.443.10">
    <property type="entry name" value="Intergrase catalytic core"/>
    <property type="match status" value="1"/>
</dbReference>
<dbReference type="Pfam" id="PF00589">
    <property type="entry name" value="Phage_integrase"/>
    <property type="match status" value="1"/>
</dbReference>
<dbReference type="InterPro" id="IPR050090">
    <property type="entry name" value="Tyrosine_recombinase_XerCD"/>
</dbReference>
<dbReference type="PANTHER" id="PTHR30349">
    <property type="entry name" value="PHAGE INTEGRASE-RELATED"/>
    <property type="match status" value="1"/>
</dbReference>
<sequence>MEDVTTYPWMTLRGRTFYLRAPVPSDIQKSLGKVEIWKSLRTEDRRTAIDRLRQESAAITSLFEDHRRKQARLLEPPLEELTEGQIKVIGDVYFAHLLEEDEERRIDGLKDDEFDEAADWLELLDAENRKEFARGRVSEFILEEAQDVLTWDGIDIRLADGSPSWPLVVRAIYAATIRAAEAKRQRNAGDVVETPKPILVAAAAPSKPTLEEAKKFYIAERVSGSPFAQKKRKTRLEAMMRTVKAALGEIPTLPDWTVEDAYKVRDYLLGKGNLKPSSVRRELNDLKGIFSLYRDKKLRSMDNPFTGIELPKSVITDKEAREPLPTDVIAATRSLIMTKANPDLKLIWRLLEGTGCRLAEVTGLRVQDIALDGETPHLRIVSHDARRLKNASSEREVPLVGDTLEAAKESLNAVRGAVFAFARYAGPVGPNTASQSLMKWLRKATDNPLHTVHSLRHNMADRCDLAGVHPTDKAAILGHLNAGASEKHYGSKAVKRVVLGRAMKRAFGIAAPPASHEPSAVPVSFG</sequence>
<reference evidence="4 5" key="1">
    <citation type="submission" date="2020-08" db="EMBL/GenBank/DDBJ databases">
        <title>Genomic Encyclopedia of Type Strains, Phase IV (KMG-V): Genome sequencing to study the core and pangenomes of soil and plant-associated prokaryotes.</title>
        <authorList>
            <person name="Whitman W."/>
        </authorList>
    </citation>
    <scope>NUCLEOTIDE SEQUENCE [LARGE SCALE GENOMIC DNA]</scope>
    <source>
        <strain evidence="4 5">SEMIA 492</strain>
    </source>
</reference>
<evidence type="ECO:0000313" key="4">
    <source>
        <dbReference type="EMBL" id="MBB4571440.1"/>
    </source>
</evidence>
<dbReference type="PROSITE" id="PS51898">
    <property type="entry name" value="TYR_RECOMBINASE"/>
    <property type="match status" value="1"/>
</dbReference>
<keyword evidence="1" id="KW-0229">DNA integration</keyword>
<dbReference type="EMBL" id="JACIIG010000025">
    <property type="protein sequence ID" value="MBB4571440.1"/>
    <property type="molecule type" value="Genomic_DNA"/>
</dbReference>
<dbReference type="RefSeq" id="WP_081670458.1">
    <property type="nucleotide sequence ID" value="NZ_JACIIG010000025.1"/>
</dbReference>
<dbReference type="InterPro" id="IPR002104">
    <property type="entry name" value="Integrase_catalytic"/>
</dbReference>
<evidence type="ECO:0000256" key="1">
    <source>
        <dbReference type="ARBA" id="ARBA00022908"/>
    </source>
</evidence>
<dbReference type="GO" id="GO:0003677">
    <property type="term" value="F:DNA binding"/>
    <property type="evidence" value="ECO:0007669"/>
    <property type="project" value="InterPro"/>
</dbReference>
<dbReference type="Pfam" id="PF20172">
    <property type="entry name" value="DUF6538"/>
    <property type="match status" value="1"/>
</dbReference>
<dbReference type="OrthoDB" id="9784724at2"/>
<proteinExistence type="predicted"/>
<dbReference type="GO" id="GO:0015074">
    <property type="term" value="P:DNA integration"/>
    <property type="evidence" value="ECO:0007669"/>
    <property type="project" value="UniProtKB-KW"/>
</dbReference>
<feature type="domain" description="Tyr recombinase" evidence="3">
    <location>
        <begin position="321"/>
        <end position="504"/>
    </location>
</feature>
<keyword evidence="2" id="KW-0233">DNA recombination</keyword>
<name>A0A7W7EMX2_9HYPH</name>
<protein>
    <submittedName>
        <fullName evidence="4">Integrase</fullName>
    </submittedName>
</protein>
<dbReference type="AlphaFoldDB" id="A0A7W7EMX2"/>
<keyword evidence="5" id="KW-1185">Reference proteome</keyword>
<evidence type="ECO:0000313" key="5">
    <source>
        <dbReference type="Proteomes" id="UP000543836"/>
    </source>
</evidence>
<dbReference type="Proteomes" id="UP000543836">
    <property type="component" value="Unassembled WGS sequence"/>
</dbReference>
<accession>A0A7W7EMX2</accession>